<feature type="signal peptide" evidence="3">
    <location>
        <begin position="1"/>
        <end position="19"/>
    </location>
</feature>
<proteinExistence type="predicted"/>
<feature type="chain" id="PRO_5042954679" evidence="3">
    <location>
        <begin position="20"/>
        <end position="295"/>
    </location>
</feature>
<sequence length="295" mass="33839">MKQAIFFVWLFLAVGTLHAQVGDSLEVTISPEDAAFFKEQAEQLSTDPSTLPSTREYASGKMEVRKFDPKRWREVVGGHDYNDTRKRKKPPEKQEQQLKKESESSDLEYGPRRRPSNSDDAADYDEDYDGGDSSVGLGFLGPIMQIVFYCMIAAIIVLILYQIARNVSYRANPKKAADKSKSPDEVHDITELDTEGLIRNAHLAGNYKLAIRLYFLHLLKKLNENGVIVWTKDKTNRDYLSELFSKQYYFDEVRKLTLAYERVWYGEHIPTAETYEALSSEFKAIDQKLNATSRP</sequence>
<evidence type="ECO:0000256" key="2">
    <source>
        <dbReference type="SAM" id="Phobius"/>
    </source>
</evidence>
<evidence type="ECO:0000313" key="5">
    <source>
        <dbReference type="EMBL" id="MBT1698699.1"/>
    </source>
</evidence>
<evidence type="ECO:0000256" key="3">
    <source>
        <dbReference type="SAM" id="SignalP"/>
    </source>
</evidence>
<keyword evidence="6" id="KW-1185">Reference proteome</keyword>
<organism evidence="5 6">
    <name type="scientific">Chryseosolibacter histidini</name>
    <dbReference type="NCBI Taxonomy" id="2782349"/>
    <lineage>
        <taxon>Bacteria</taxon>
        <taxon>Pseudomonadati</taxon>
        <taxon>Bacteroidota</taxon>
        <taxon>Cytophagia</taxon>
        <taxon>Cytophagales</taxon>
        <taxon>Chryseotaleaceae</taxon>
        <taxon>Chryseosolibacter</taxon>
    </lineage>
</organism>
<feature type="compositionally biased region" description="Basic and acidic residues" evidence="1">
    <location>
        <begin position="91"/>
        <end position="103"/>
    </location>
</feature>
<dbReference type="RefSeq" id="WP_254165360.1">
    <property type="nucleotide sequence ID" value="NZ_JAHESF010000017.1"/>
</dbReference>
<comment type="caution">
    <text evidence="5">The sequence shown here is derived from an EMBL/GenBank/DDBJ whole genome shotgun (WGS) entry which is preliminary data.</text>
</comment>
<reference evidence="5 6" key="1">
    <citation type="submission" date="2021-05" db="EMBL/GenBank/DDBJ databases">
        <title>A Polyphasic approach of four new species of the genus Ohtaekwangia: Ohtaekwangia histidinii sp. nov., Ohtaekwangia cretensis sp. nov., Ohtaekwangia indiensis sp. nov., Ohtaekwangia reichenbachii sp. nov. from diverse environment.</title>
        <authorList>
            <person name="Octaviana S."/>
        </authorList>
    </citation>
    <scope>NUCLEOTIDE SEQUENCE [LARGE SCALE GENOMIC DNA]</scope>
    <source>
        <strain evidence="5 6">PWU4</strain>
    </source>
</reference>
<feature type="transmembrane region" description="Helical" evidence="2">
    <location>
        <begin position="143"/>
        <end position="164"/>
    </location>
</feature>
<accession>A0AAP2DQY0</accession>
<protein>
    <submittedName>
        <fullName evidence="5">DUF4129 domain-containing protein</fullName>
    </submittedName>
</protein>
<dbReference type="Proteomes" id="UP001319200">
    <property type="component" value="Unassembled WGS sequence"/>
</dbReference>
<dbReference type="AlphaFoldDB" id="A0AAP2DQY0"/>
<keyword evidence="2" id="KW-0812">Transmembrane</keyword>
<gene>
    <name evidence="5" type="ORF">KK083_17535</name>
</gene>
<keyword evidence="2" id="KW-1133">Transmembrane helix</keyword>
<keyword evidence="3" id="KW-0732">Signal</keyword>
<feature type="domain" description="Protein-glutamine gamma-glutamyltransferase-like C-terminal" evidence="4">
    <location>
        <begin position="215"/>
        <end position="278"/>
    </location>
</feature>
<name>A0AAP2DQY0_9BACT</name>
<dbReference type="Pfam" id="PF13559">
    <property type="entry name" value="DUF4129"/>
    <property type="match status" value="1"/>
</dbReference>
<evidence type="ECO:0000313" key="6">
    <source>
        <dbReference type="Proteomes" id="UP001319200"/>
    </source>
</evidence>
<dbReference type="InterPro" id="IPR025403">
    <property type="entry name" value="TgpA-like_C"/>
</dbReference>
<dbReference type="EMBL" id="JAHESF010000017">
    <property type="protein sequence ID" value="MBT1698699.1"/>
    <property type="molecule type" value="Genomic_DNA"/>
</dbReference>
<evidence type="ECO:0000256" key="1">
    <source>
        <dbReference type="SAM" id="MobiDB-lite"/>
    </source>
</evidence>
<feature type="region of interest" description="Disordered" evidence="1">
    <location>
        <begin position="78"/>
        <end position="127"/>
    </location>
</feature>
<keyword evidence="2" id="KW-0472">Membrane</keyword>
<evidence type="ECO:0000259" key="4">
    <source>
        <dbReference type="Pfam" id="PF13559"/>
    </source>
</evidence>